<evidence type="ECO:0000313" key="2">
    <source>
        <dbReference type="EMBL" id="EGU86957.1"/>
    </source>
</evidence>
<dbReference type="STRING" id="660025.F9F802"/>
<name>F9F802_FUSOF</name>
<evidence type="ECO:0000256" key="1">
    <source>
        <dbReference type="SAM" id="MobiDB-lite"/>
    </source>
</evidence>
<comment type="caution">
    <text evidence="2">The sequence shown here is derived from an EMBL/GenBank/DDBJ whole genome shotgun (WGS) entry which is preliminary data.</text>
</comment>
<feature type="region of interest" description="Disordered" evidence="1">
    <location>
        <begin position="240"/>
        <end position="330"/>
    </location>
</feature>
<reference evidence="2" key="1">
    <citation type="journal article" date="2012" name="Mol. Plant Microbe Interact.">
        <title>A highly conserved effector in Fusarium oxysporum is required for full virulence on Arabidopsis.</title>
        <authorList>
            <person name="Thatcher L.F."/>
            <person name="Gardiner D.M."/>
            <person name="Kazan K."/>
            <person name="Manners J."/>
        </authorList>
    </citation>
    <scope>NUCLEOTIDE SEQUENCE [LARGE SCALE GENOMIC DNA]</scope>
    <source>
        <strain evidence="2">Fo5176</strain>
    </source>
</reference>
<dbReference type="AlphaFoldDB" id="F9F802"/>
<feature type="compositionally biased region" description="Low complexity" evidence="1">
    <location>
        <begin position="265"/>
        <end position="289"/>
    </location>
</feature>
<dbReference type="OrthoDB" id="4358334at2759"/>
<organism evidence="2">
    <name type="scientific">Fusarium oxysporum (strain Fo5176)</name>
    <name type="common">Fusarium vascular wilt</name>
    <dbReference type="NCBI Taxonomy" id="660025"/>
    <lineage>
        <taxon>Eukaryota</taxon>
        <taxon>Fungi</taxon>
        <taxon>Dikarya</taxon>
        <taxon>Ascomycota</taxon>
        <taxon>Pezizomycotina</taxon>
        <taxon>Sordariomycetes</taxon>
        <taxon>Hypocreomycetidae</taxon>
        <taxon>Hypocreales</taxon>
        <taxon>Nectriaceae</taxon>
        <taxon>Fusarium</taxon>
        <taxon>Fusarium oxysporum species complex</taxon>
    </lineage>
</organism>
<feature type="region of interest" description="Disordered" evidence="1">
    <location>
        <begin position="43"/>
        <end position="71"/>
    </location>
</feature>
<sequence>MDPPQDPPLPRQPALLSPEMLAQIQASTTEIIASAFDRYDERARERHDDRTQNRQITPDAQPRAQPLRTQEVGFYNPDRYTANWEVMIADGKATTSFCIYAFTDRLRHLAQVRQAMIWHCQILSADDKAIMQHGTVNTMTERLIEQFKPPYSETLARMKRARFGIQDINSRHSIQLFTQQLARDAKACDINQQGQLQAAYQAFDGTIQSLLTEPDEFTTIDSYMNQIRSRELAMRKIAQEHRSNAARRNPLPGWSPAQQASPQFLSRPPSQLQRPQRQQYNSRYSYQNRGRYQTSSPNSRDSRARGGEHEEERTEGTDSSPGMDAARSKAGRALPAMGQNTNYNEPQQRPVAVNFADTEEQDTYAWYQNDDYYQDDGINTGPDGGINITVSPTSNFFYPGRTQFHAGRENQTSTHCLDAGGLQ</sequence>
<proteinExistence type="predicted"/>
<protein>
    <recommendedName>
        <fullName evidence="3">Retrotransposon gag domain-containing protein</fullName>
    </recommendedName>
</protein>
<gene>
    <name evidence="2" type="ORF">FOXB_02527</name>
</gene>
<feature type="compositionally biased region" description="Polar residues" evidence="1">
    <location>
        <begin position="290"/>
        <end position="299"/>
    </location>
</feature>
<dbReference type="EMBL" id="AFQF01000763">
    <property type="protein sequence ID" value="EGU86957.1"/>
    <property type="molecule type" value="Genomic_DNA"/>
</dbReference>
<feature type="compositionally biased region" description="Basic and acidic residues" evidence="1">
    <location>
        <begin position="43"/>
        <end position="52"/>
    </location>
</feature>
<evidence type="ECO:0008006" key="3">
    <source>
        <dbReference type="Google" id="ProtNLM"/>
    </source>
</evidence>
<feature type="compositionally biased region" description="Basic and acidic residues" evidence="1">
    <location>
        <begin position="300"/>
        <end position="316"/>
    </location>
</feature>
<accession>F9F802</accession>